<dbReference type="EMBL" id="JBEPLW010000003">
    <property type="protein sequence ID" value="MET3575044.1"/>
    <property type="molecule type" value="Genomic_DNA"/>
</dbReference>
<organism evidence="2 3">
    <name type="scientific">Bhargavaea ullalensis</name>
    <dbReference type="NCBI Taxonomy" id="1265685"/>
    <lineage>
        <taxon>Bacteria</taxon>
        <taxon>Bacillati</taxon>
        <taxon>Bacillota</taxon>
        <taxon>Bacilli</taxon>
        <taxon>Bacillales</taxon>
        <taxon>Caryophanaceae</taxon>
        <taxon>Bhargavaea</taxon>
    </lineage>
</organism>
<evidence type="ECO:0000313" key="2">
    <source>
        <dbReference type="EMBL" id="MET3575044.1"/>
    </source>
</evidence>
<protein>
    <submittedName>
        <fullName evidence="2">Glyoxylase-like metal-dependent hydrolase (Beta-lactamase superfamily II)</fullName>
    </submittedName>
</protein>
<feature type="domain" description="Metallo-beta-lactamase" evidence="1">
    <location>
        <begin position="28"/>
        <end position="198"/>
    </location>
</feature>
<evidence type="ECO:0000259" key="1">
    <source>
        <dbReference type="SMART" id="SM00849"/>
    </source>
</evidence>
<dbReference type="SMART" id="SM00849">
    <property type="entry name" value="Lactamase_B"/>
    <property type="match status" value="1"/>
</dbReference>
<proteinExistence type="predicted"/>
<dbReference type="PANTHER" id="PTHR42951">
    <property type="entry name" value="METALLO-BETA-LACTAMASE DOMAIN-CONTAINING"/>
    <property type="match status" value="1"/>
</dbReference>
<comment type="caution">
    <text evidence="2">The sequence shown here is derived from an EMBL/GenBank/DDBJ whole genome shotgun (WGS) entry which is preliminary data.</text>
</comment>
<dbReference type="Pfam" id="PF00753">
    <property type="entry name" value="Lactamase_B"/>
    <property type="match status" value="1"/>
</dbReference>
<sequence>MLFKGTGVLGEQAGVQYCQALNKGLGVTLSCYAFETDGVLIDTGAHSLRRFFRPFIDHAQPDFAAITHYHEDHTGNAAYCADRGIPIYMSPLYAEDCSRRAGYPFYRQMFWGRRPAFQSEEMPETFSSRHFNWRSIETPGHAADHVSLLNESTGQLFSGDLFVSVKQKVALREENIPETIRSLEKILSYDFGEMFCCHAGYVENGRKKLEDKLEFLSNLRDEVLRLHGEGRPVKEIQCTLYPKTYPITRFSRGEWDSEHLITSILAEPDGHKKRPLPGREGAAR</sequence>
<keyword evidence="3" id="KW-1185">Reference proteome</keyword>
<name>A0ABV2G9T5_9BACL</name>
<dbReference type="InterPro" id="IPR001279">
    <property type="entry name" value="Metallo-B-lactamas"/>
</dbReference>
<accession>A0ABV2G9T5</accession>
<dbReference type="InterPro" id="IPR050855">
    <property type="entry name" value="NDM-1-like"/>
</dbReference>
<dbReference type="Proteomes" id="UP001549099">
    <property type="component" value="Unassembled WGS sequence"/>
</dbReference>
<dbReference type="InterPro" id="IPR036866">
    <property type="entry name" value="RibonucZ/Hydroxyglut_hydro"/>
</dbReference>
<gene>
    <name evidence="2" type="ORF">ABID49_000928</name>
</gene>
<dbReference type="RefSeq" id="WP_354195814.1">
    <property type="nucleotide sequence ID" value="NZ_JBEPLW010000003.1"/>
</dbReference>
<dbReference type="SUPFAM" id="SSF56281">
    <property type="entry name" value="Metallo-hydrolase/oxidoreductase"/>
    <property type="match status" value="1"/>
</dbReference>
<evidence type="ECO:0000313" key="3">
    <source>
        <dbReference type="Proteomes" id="UP001549099"/>
    </source>
</evidence>
<reference evidence="2 3" key="1">
    <citation type="submission" date="2024-06" db="EMBL/GenBank/DDBJ databases">
        <title>Genomic Encyclopedia of Type Strains, Phase IV (KMG-IV): sequencing the most valuable type-strain genomes for metagenomic binning, comparative biology and taxonomic classification.</title>
        <authorList>
            <person name="Goeker M."/>
        </authorList>
    </citation>
    <scope>NUCLEOTIDE SEQUENCE [LARGE SCALE GENOMIC DNA]</scope>
    <source>
        <strain evidence="2 3">DSM 26128</strain>
    </source>
</reference>
<dbReference type="Gene3D" id="3.60.15.10">
    <property type="entry name" value="Ribonuclease Z/Hydroxyacylglutathione hydrolase-like"/>
    <property type="match status" value="1"/>
</dbReference>